<evidence type="ECO:0000256" key="1">
    <source>
        <dbReference type="ARBA" id="ARBA00022801"/>
    </source>
</evidence>
<dbReference type="AlphaFoldDB" id="A0A8K0WNY1"/>
<protein>
    <submittedName>
        <fullName evidence="2">Beta-lactamase/transpeptidase-like protein</fullName>
    </submittedName>
</protein>
<dbReference type="GO" id="GO:0016787">
    <property type="term" value="F:hydrolase activity"/>
    <property type="evidence" value="ECO:0007669"/>
    <property type="project" value="UniProtKB-KW"/>
</dbReference>
<reference evidence="2" key="1">
    <citation type="journal article" date="2021" name="Nat. Commun.">
        <title>Genetic determinants of endophytism in the Arabidopsis root mycobiome.</title>
        <authorList>
            <person name="Mesny F."/>
            <person name="Miyauchi S."/>
            <person name="Thiergart T."/>
            <person name="Pickel B."/>
            <person name="Atanasova L."/>
            <person name="Karlsson M."/>
            <person name="Huettel B."/>
            <person name="Barry K.W."/>
            <person name="Haridas S."/>
            <person name="Chen C."/>
            <person name="Bauer D."/>
            <person name="Andreopoulos W."/>
            <person name="Pangilinan J."/>
            <person name="LaButti K."/>
            <person name="Riley R."/>
            <person name="Lipzen A."/>
            <person name="Clum A."/>
            <person name="Drula E."/>
            <person name="Henrissat B."/>
            <person name="Kohler A."/>
            <person name="Grigoriev I.V."/>
            <person name="Martin F.M."/>
            <person name="Hacquard S."/>
        </authorList>
    </citation>
    <scope>NUCLEOTIDE SEQUENCE</scope>
    <source>
        <strain evidence="2">MPI-CAGE-CH-0235</strain>
    </source>
</reference>
<dbReference type="PANTHER" id="PTHR43283">
    <property type="entry name" value="BETA-LACTAMASE-RELATED"/>
    <property type="match status" value="1"/>
</dbReference>
<dbReference type="OrthoDB" id="428260at2759"/>
<dbReference type="PANTHER" id="PTHR43283:SF17">
    <property type="entry name" value="(LOVD), PUTATIVE (AFU_ORTHOLOGUE AFUA_5G00920)-RELATED"/>
    <property type="match status" value="1"/>
</dbReference>
<organism evidence="2 3">
    <name type="scientific">Stachybotrys elegans</name>
    <dbReference type="NCBI Taxonomy" id="80388"/>
    <lineage>
        <taxon>Eukaryota</taxon>
        <taxon>Fungi</taxon>
        <taxon>Dikarya</taxon>
        <taxon>Ascomycota</taxon>
        <taxon>Pezizomycotina</taxon>
        <taxon>Sordariomycetes</taxon>
        <taxon>Hypocreomycetidae</taxon>
        <taxon>Hypocreales</taxon>
        <taxon>Stachybotryaceae</taxon>
        <taxon>Stachybotrys</taxon>
    </lineage>
</organism>
<dbReference type="InterPro" id="IPR012338">
    <property type="entry name" value="Beta-lactam/transpept-like"/>
</dbReference>
<dbReference type="Gene3D" id="3.40.710.10">
    <property type="entry name" value="DD-peptidase/beta-lactamase superfamily"/>
    <property type="match status" value="2"/>
</dbReference>
<accession>A0A8K0WNY1</accession>
<dbReference type="EMBL" id="JAGPNK010000009">
    <property type="protein sequence ID" value="KAH7313470.1"/>
    <property type="molecule type" value="Genomic_DNA"/>
</dbReference>
<dbReference type="InterPro" id="IPR050789">
    <property type="entry name" value="Diverse_Enzym_Activities"/>
</dbReference>
<gene>
    <name evidence="2" type="ORF">B0I35DRAFT_451986</name>
</gene>
<keyword evidence="3" id="KW-1185">Reference proteome</keyword>
<keyword evidence="1" id="KW-0378">Hydrolase</keyword>
<dbReference type="Proteomes" id="UP000813444">
    <property type="component" value="Unassembled WGS sequence"/>
</dbReference>
<name>A0A8K0WNY1_9HYPO</name>
<evidence type="ECO:0000313" key="2">
    <source>
        <dbReference type="EMBL" id="KAH7313470.1"/>
    </source>
</evidence>
<dbReference type="SUPFAM" id="SSF56601">
    <property type="entry name" value="beta-lactamase/transpeptidase-like"/>
    <property type="match status" value="1"/>
</dbReference>
<evidence type="ECO:0000313" key="3">
    <source>
        <dbReference type="Proteomes" id="UP000813444"/>
    </source>
</evidence>
<sequence>MALDIDTIYDKAIASGMLPGVSYVAGDKDGNILYSKSMGRANSTMGTIASMVKIMTSVAVLQCVKDGWLHLDNNIKSLLPNIGKYGVITAFDDATNSAYDWFSLSLTKWKVSRGGSMWSGWTVEEKSTLPLVFVPGTSFVYSASHDWVGKAENFSFYPEQKETMAHCLAAISTLNEQGEPPAVNASSFNIRFGSTDCFRGRPCWATLYTYLAFLFAMLCRDLILLGTLDKRYEQALNKYIAQLPMYTQLLGLGIAPEHRRIKGRCSEGTVMWAGATTSMWFIDPEARTYGIALCQLLPPLYLPVVELYGKF</sequence>
<proteinExistence type="predicted"/>
<comment type="caution">
    <text evidence="2">The sequence shown here is derived from an EMBL/GenBank/DDBJ whole genome shotgun (WGS) entry which is preliminary data.</text>
</comment>